<evidence type="ECO:0000256" key="5">
    <source>
        <dbReference type="PROSITE-ProRule" id="PRU01091"/>
    </source>
</evidence>
<keyword evidence="2 5" id="KW-0238">DNA-binding</keyword>
<dbReference type="Pfam" id="PF00486">
    <property type="entry name" value="Trans_reg_C"/>
    <property type="match status" value="1"/>
</dbReference>
<evidence type="ECO:0000256" key="1">
    <source>
        <dbReference type="ARBA" id="ARBA00023015"/>
    </source>
</evidence>
<proteinExistence type="predicted"/>
<protein>
    <submittedName>
        <fullName evidence="8">Two-component system response regulator BasR</fullName>
    </submittedName>
</protein>
<dbReference type="Proteomes" id="UP000554837">
    <property type="component" value="Unassembled WGS sequence"/>
</dbReference>
<dbReference type="GO" id="GO:0000976">
    <property type="term" value="F:transcription cis-regulatory region binding"/>
    <property type="evidence" value="ECO:0007669"/>
    <property type="project" value="TreeGrafter"/>
</dbReference>
<dbReference type="SMART" id="SM00448">
    <property type="entry name" value="REC"/>
    <property type="match status" value="1"/>
</dbReference>
<accession>A0A840SCA5</accession>
<organism evidence="8 9">
    <name type="scientific">Inhella inkyongensis</name>
    <dbReference type="NCBI Taxonomy" id="392593"/>
    <lineage>
        <taxon>Bacteria</taxon>
        <taxon>Pseudomonadati</taxon>
        <taxon>Pseudomonadota</taxon>
        <taxon>Betaproteobacteria</taxon>
        <taxon>Burkholderiales</taxon>
        <taxon>Sphaerotilaceae</taxon>
        <taxon>Inhella</taxon>
    </lineage>
</organism>
<name>A0A840SCA5_9BURK</name>
<comment type="caution">
    <text evidence="8">The sequence shown here is derived from an EMBL/GenBank/DDBJ whole genome shotgun (WGS) entry which is preliminary data.</text>
</comment>
<dbReference type="Gene3D" id="3.40.50.2300">
    <property type="match status" value="1"/>
</dbReference>
<dbReference type="GO" id="GO:0006355">
    <property type="term" value="P:regulation of DNA-templated transcription"/>
    <property type="evidence" value="ECO:0007669"/>
    <property type="project" value="InterPro"/>
</dbReference>
<reference evidence="8 9" key="1">
    <citation type="submission" date="2020-08" db="EMBL/GenBank/DDBJ databases">
        <title>Genomic Encyclopedia of Type Strains, Phase IV (KMG-IV): sequencing the most valuable type-strain genomes for metagenomic binning, comparative biology and taxonomic classification.</title>
        <authorList>
            <person name="Goeker M."/>
        </authorList>
    </citation>
    <scope>NUCLEOTIDE SEQUENCE [LARGE SCALE GENOMIC DNA]</scope>
    <source>
        <strain evidence="8 9">DSM 23958</strain>
    </source>
</reference>
<dbReference type="InterPro" id="IPR036388">
    <property type="entry name" value="WH-like_DNA-bd_sf"/>
</dbReference>
<dbReference type="PANTHER" id="PTHR48111">
    <property type="entry name" value="REGULATOR OF RPOS"/>
    <property type="match status" value="1"/>
</dbReference>
<keyword evidence="9" id="KW-1185">Reference proteome</keyword>
<evidence type="ECO:0000256" key="3">
    <source>
        <dbReference type="ARBA" id="ARBA00023163"/>
    </source>
</evidence>
<dbReference type="EMBL" id="JACHHO010000006">
    <property type="protein sequence ID" value="MBB5205980.1"/>
    <property type="molecule type" value="Genomic_DNA"/>
</dbReference>
<dbReference type="InterPro" id="IPR001789">
    <property type="entry name" value="Sig_transdc_resp-reg_receiver"/>
</dbReference>
<dbReference type="InterPro" id="IPR039420">
    <property type="entry name" value="WalR-like"/>
</dbReference>
<dbReference type="PANTHER" id="PTHR48111:SF67">
    <property type="entry name" value="TRANSCRIPTIONAL REGULATORY PROTEIN TCTD"/>
    <property type="match status" value="1"/>
</dbReference>
<dbReference type="RefSeq" id="WP_138856217.1">
    <property type="nucleotide sequence ID" value="NZ_CP040709.1"/>
</dbReference>
<dbReference type="Gene3D" id="6.10.250.690">
    <property type="match status" value="1"/>
</dbReference>
<evidence type="ECO:0000259" key="7">
    <source>
        <dbReference type="PROSITE" id="PS51755"/>
    </source>
</evidence>
<feature type="modified residue" description="4-aspartylphosphate" evidence="4">
    <location>
        <position position="51"/>
    </location>
</feature>
<feature type="domain" description="OmpR/PhoB-type" evidence="7">
    <location>
        <begin position="124"/>
        <end position="218"/>
    </location>
</feature>
<sequence>MHILLIEDDLDLGQALLSALRLESFSVQWLRRAADAPPLLDDPACSAMLLDLGLPDGSGLDLLRRWRAAQSRTPILLITARGALDERLDGLDAGADDYLVKPFEIPELLARLRAVLRRTAAQAGEAWQFGALTVLPRRMQAQLSGQLLDLTPREFQLLLALAEGGGEVVDKATLAQRLEPLGEALDTGALQVHLSNLRRKIGPERVGTLRGVGYWLESI</sequence>
<dbReference type="Gene3D" id="1.10.10.10">
    <property type="entry name" value="Winged helix-like DNA-binding domain superfamily/Winged helix DNA-binding domain"/>
    <property type="match status" value="1"/>
</dbReference>
<evidence type="ECO:0000256" key="2">
    <source>
        <dbReference type="ARBA" id="ARBA00023125"/>
    </source>
</evidence>
<gene>
    <name evidence="8" type="ORF">HNQ51_003311</name>
</gene>
<evidence type="ECO:0000259" key="6">
    <source>
        <dbReference type="PROSITE" id="PS50110"/>
    </source>
</evidence>
<dbReference type="PROSITE" id="PS51755">
    <property type="entry name" value="OMPR_PHOB"/>
    <property type="match status" value="1"/>
</dbReference>
<dbReference type="OrthoDB" id="9802426at2"/>
<feature type="domain" description="Response regulatory" evidence="6">
    <location>
        <begin position="2"/>
        <end position="116"/>
    </location>
</feature>
<evidence type="ECO:0000313" key="8">
    <source>
        <dbReference type="EMBL" id="MBB5205980.1"/>
    </source>
</evidence>
<dbReference type="InterPro" id="IPR001867">
    <property type="entry name" value="OmpR/PhoB-type_DNA-bd"/>
</dbReference>
<dbReference type="PROSITE" id="PS50110">
    <property type="entry name" value="RESPONSE_REGULATORY"/>
    <property type="match status" value="1"/>
</dbReference>
<dbReference type="Pfam" id="PF00072">
    <property type="entry name" value="Response_reg"/>
    <property type="match status" value="1"/>
</dbReference>
<dbReference type="SUPFAM" id="SSF52172">
    <property type="entry name" value="CheY-like"/>
    <property type="match status" value="1"/>
</dbReference>
<keyword evidence="3" id="KW-0804">Transcription</keyword>
<dbReference type="CDD" id="cd00383">
    <property type="entry name" value="trans_reg_C"/>
    <property type="match status" value="1"/>
</dbReference>
<evidence type="ECO:0000313" key="9">
    <source>
        <dbReference type="Proteomes" id="UP000554837"/>
    </source>
</evidence>
<keyword evidence="1" id="KW-0805">Transcription regulation</keyword>
<feature type="DNA-binding region" description="OmpR/PhoB-type" evidence="5">
    <location>
        <begin position="124"/>
        <end position="218"/>
    </location>
</feature>
<dbReference type="SMART" id="SM00862">
    <property type="entry name" value="Trans_reg_C"/>
    <property type="match status" value="1"/>
</dbReference>
<dbReference type="AlphaFoldDB" id="A0A840SCA5"/>
<dbReference type="CDD" id="cd17624">
    <property type="entry name" value="REC_OmpR_PmrA-like"/>
    <property type="match status" value="1"/>
</dbReference>
<keyword evidence="4" id="KW-0597">Phosphoprotein</keyword>
<dbReference type="GO" id="GO:0032993">
    <property type="term" value="C:protein-DNA complex"/>
    <property type="evidence" value="ECO:0007669"/>
    <property type="project" value="TreeGrafter"/>
</dbReference>
<dbReference type="InterPro" id="IPR016032">
    <property type="entry name" value="Sig_transdc_resp-reg_C-effctor"/>
</dbReference>
<dbReference type="SUPFAM" id="SSF46894">
    <property type="entry name" value="C-terminal effector domain of the bipartite response regulators"/>
    <property type="match status" value="1"/>
</dbReference>
<evidence type="ECO:0000256" key="4">
    <source>
        <dbReference type="PROSITE-ProRule" id="PRU00169"/>
    </source>
</evidence>
<dbReference type="InterPro" id="IPR011006">
    <property type="entry name" value="CheY-like_superfamily"/>
</dbReference>
<dbReference type="GO" id="GO:0005829">
    <property type="term" value="C:cytosol"/>
    <property type="evidence" value="ECO:0007669"/>
    <property type="project" value="TreeGrafter"/>
</dbReference>
<dbReference type="GO" id="GO:0000156">
    <property type="term" value="F:phosphorelay response regulator activity"/>
    <property type="evidence" value="ECO:0007669"/>
    <property type="project" value="TreeGrafter"/>
</dbReference>